<gene>
    <name evidence="2" type="ORF">OIDMADRAFT_49608</name>
</gene>
<dbReference type="HOGENOM" id="CLU_2197697_0_0_1"/>
<dbReference type="EMBL" id="KN832871">
    <property type="protein sequence ID" value="KIN06118.1"/>
    <property type="molecule type" value="Genomic_DNA"/>
</dbReference>
<proteinExistence type="predicted"/>
<reference evidence="2 3" key="1">
    <citation type="submission" date="2014-04" db="EMBL/GenBank/DDBJ databases">
        <authorList>
            <consortium name="DOE Joint Genome Institute"/>
            <person name="Kuo A."/>
            <person name="Martino E."/>
            <person name="Perotto S."/>
            <person name="Kohler A."/>
            <person name="Nagy L.G."/>
            <person name="Floudas D."/>
            <person name="Copeland A."/>
            <person name="Barry K.W."/>
            <person name="Cichocki N."/>
            <person name="Veneault-Fourrey C."/>
            <person name="LaButti K."/>
            <person name="Lindquist E.A."/>
            <person name="Lipzen A."/>
            <person name="Lundell T."/>
            <person name="Morin E."/>
            <person name="Murat C."/>
            <person name="Sun H."/>
            <person name="Tunlid A."/>
            <person name="Henrissat B."/>
            <person name="Grigoriev I.V."/>
            <person name="Hibbett D.S."/>
            <person name="Martin F."/>
            <person name="Nordberg H.P."/>
            <person name="Cantor M.N."/>
            <person name="Hua S.X."/>
        </authorList>
    </citation>
    <scope>NUCLEOTIDE SEQUENCE [LARGE SCALE GENOMIC DNA]</scope>
    <source>
        <strain evidence="2 3">Zn</strain>
    </source>
</reference>
<organism evidence="2 3">
    <name type="scientific">Oidiodendron maius (strain Zn)</name>
    <dbReference type="NCBI Taxonomy" id="913774"/>
    <lineage>
        <taxon>Eukaryota</taxon>
        <taxon>Fungi</taxon>
        <taxon>Dikarya</taxon>
        <taxon>Ascomycota</taxon>
        <taxon>Pezizomycotina</taxon>
        <taxon>Leotiomycetes</taxon>
        <taxon>Leotiomycetes incertae sedis</taxon>
        <taxon>Myxotrichaceae</taxon>
        <taxon>Oidiodendron</taxon>
    </lineage>
</organism>
<accession>A0A0C3DVM0</accession>
<dbReference type="Proteomes" id="UP000054321">
    <property type="component" value="Unassembled WGS sequence"/>
</dbReference>
<keyword evidence="3" id="KW-1185">Reference proteome</keyword>
<evidence type="ECO:0000313" key="3">
    <source>
        <dbReference type="Proteomes" id="UP000054321"/>
    </source>
</evidence>
<reference evidence="3" key="2">
    <citation type="submission" date="2015-01" db="EMBL/GenBank/DDBJ databases">
        <title>Evolutionary Origins and Diversification of the Mycorrhizal Mutualists.</title>
        <authorList>
            <consortium name="DOE Joint Genome Institute"/>
            <consortium name="Mycorrhizal Genomics Consortium"/>
            <person name="Kohler A."/>
            <person name="Kuo A."/>
            <person name="Nagy L.G."/>
            <person name="Floudas D."/>
            <person name="Copeland A."/>
            <person name="Barry K.W."/>
            <person name="Cichocki N."/>
            <person name="Veneault-Fourrey C."/>
            <person name="LaButti K."/>
            <person name="Lindquist E.A."/>
            <person name="Lipzen A."/>
            <person name="Lundell T."/>
            <person name="Morin E."/>
            <person name="Murat C."/>
            <person name="Riley R."/>
            <person name="Ohm R."/>
            <person name="Sun H."/>
            <person name="Tunlid A."/>
            <person name="Henrissat B."/>
            <person name="Grigoriev I.V."/>
            <person name="Hibbett D.S."/>
            <person name="Martin F."/>
        </authorList>
    </citation>
    <scope>NUCLEOTIDE SEQUENCE [LARGE SCALE GENOMIC DNA]</scope>
    <source>
        <strain evidence="3">Zn</strain>
    </source>
</reference>
<dbReference type="InParanoid" id="A0A0C3DVM0"/>
<feature type="region of interest" description="Disordered" evidence="1">
    <location>
        <begin position="1"/>
        <end position="29"/>
    </location>
</feature>
<sequence length="108" mass="11215">MQPGGGTEGERERAPWDGGTFGKSVDIDAPEIDLDRKRVGAKGQPMILQKHAEDPSVGAGMISSGAQSGAPLMFGLHVPPPACDNGNLAGDGGSFRRHLHDQSVRAEG</sequence>
<evidence type="ECO:0000313" key="2">
    <source>
        <dbReference type="EMBL" id="KIN06118.1"/>
    </source>
</evidence>
<name>A0A0C3DVM0_OIDMZ</name>
<protein>
    <submittedName>
        <fullName evidence="2">Uncharacterized protein</fullName>
    </submittedName>
</protein>
<feature type="region of interest" description="Disordered" evidence="1">
    <location>
        <begin position="84"/>
        <end position="108"/>
    </location>
</feature>
<evidence type="ECO:0000256" key="1">
    <source>
        <dbReference type="SAM" id="MobiDB-lite"/>
    </source>
</evidence>
<dbReference type="AlphaFoldDB" id="A0A0C3DVM0"/>